<protein>
    <submittedName>
        <fullName evidence="1">Spermidine synthase</fullName>
    </submittedName>
</protein>
<sequence length="338" mass="36921">MAETGSVAATDLPVKRPRDDEEVNNGVSVDGMETDSNKQPDSISSVIPGWFSEISPMWPGEAHSLKVEKILFQGKSDYQNVMVFQSSTYGKVLVLDGVIQLTERDECAYQEMITHLPLCSIPNPKKVLVIGGGDGGVLREVARHSSVEKIDICEIDKMVVDVSKQFFPAVAVGFEDPRVTVHIGDGVAFLKAVPEGTYDAIIVDSSDPIGPAQELFEKPFFQSVARALRPGGVVSTQAESIWLHMHIIEDIVANCRQIFKGSVNYAWTTVPTYPSGVIGFMLCSTEGPPVDFKHPVNPIDANDSQCKSKGTLKFYNSEIHTAAFCLPTFAKKVIESKK</sequence>
<organism evidence="1 2">
    <name type="scientific">Melia azedarach</name>
    <name type="common">Chinaberry tree</name>
    <dbReference type="NCBI Taxonomy" id="155640"/>
    <lineage>
        <taxon>Eukaryota</taxon>
        <taxon>Viridiplantae</taxon>
        <taxon>Streptophyta</taxon>
        <taxon>Embryophyta</taxon>
        <taxon>Tracheophyta</taxon>
        <taxon>Spermatophyta</taxon>
        <taxon>Magnoliopsida</taxon>
        <taxon>eudicotyledons</taxon>
        <taxon>Gunneridae</taxon>
        <taxon>Pentapetalae</taxon>
        <taxon>rosids</taxon>
        <taxon>malvids</taxon>
        <taxon>Sapindales</taxon>
        <taxon>Meliaceae</taxon>
        <taxon>Melia</taxon>
    </lineage>
</organism>
<evidence type="ECO:0000313" key="1">
    <source>
        <dbReference type="EMBL" id="KAJ4711131.1"/>
    </source>
</evidence>
<accession>A0ACC1XIB4</accession>
<proteinExistence type="predicted"/>
<name>A0ACC1XIB4_MELAZ</name>
<reference evidence="1 2" key="1">
    <citation type="journal article" date="2023" name="Science">
        <title>Complex scaffold remodeling in plant triterpene biosynthesis.</title>
        <authorList>
            <person name="De La Pena R."/>
            <person name="Hodgson H."/>
            <person name="Liu J.C."/>
            <person name="Stephenson M.J."/>
            <person name="Martin A.C."/>
            <person name="Owen C."/>
            <person name="Harkess A."/>
            <person name="Leebens-Mack J."/>
            <person name="Jimenez L.E."/>
            <person name="Osbourn A."/>
            <person name="Sattely E.S."/>
        </authorList>
    </citation>
    <scope>NUCLEOTIDE SEQUENCE [LARGE SCALE GENOMIC DNA]</scope>
    <source>
        <strain evidence="2">cv. JPN11</strain>
        <tissue evidence="1">Leaf</tissue>
    </source>
</reference>
<dbReference type="EMBL" id="CM051402">
    <property type="protein sequence ID" value="KAJ4711131.1"/>
    <property type="molecule type" value="Genomic_DNA"/>
</dbReference>
<keyword evidence="2" id="KW-1185">Reference proteome</keyword>
<evidence type="ECO:0000313" key="2">
    <source>
        <dbReference type="Proteomes" id="UP001164539"/>
    </source>
</evidence>
<dbReference type="Proteomes" id="UP001164539">
    <property type="component" value="Chromosome 9"/>
</dbReference>
<gene>
    <name evidence="1" type="ORF">OWV82_017203</name>
</gene>
<comment type="caution">
    <text evidence="1">The sequence shown here is derived from an EMBL/GenBank/DDBJ whole genome shotgun (WGS) entry which is preliminary data.</text>
</comment>